<evidence type="ECO:0000313" key="10">
    <source>
        <dbReference type="EMBL" id="GAA3592551.1"/>
    </source>
</evidence>
<comment type="similarity">
    <text evidence="7">Belongs to the FGGY kinase family.</text>
</comment>
<evidence type="ECO:0000256" key="4">
    <source>
        <dbReference type="ARBA" id="ARBA00022840"/>
    </source>
</evidence>
<dbReference type="PANTHER" id="PTHR43435:SF4">
    <property type="entry name" value="FGGY CARBOHYDRATE KINASE DOMAIN-CONTAINING PROTEIN"/>
    <property type="match status" value="1"/>
</dbReference>
<evidence type="ECO:0000256" key="7">
    <source>
        <dbReference type="RuleBase" id="RU003733"/>
    </source>
</evidence>
<dbReference type="RefSeq" id="WP_345571862.1">
    <property type="nucleotide sequence ID" value="NZ_BAABDQ010000027.1"/>
</dbReference>
<evidence type="ECO:0000256" key="6">
    <source>
        <dbReference type="ARBA" id="ARBA00023277"/>
    </source>
</evidence>
<evidence type="ECO:0000259" key="9">
    <source>
        <dbReference type="Pfam" id="PF02782"/>
    </source>
</evidence>
<evidence type="ECO:0000256" key="2">
    <source>
        <dbReference type="ARBA" id="ARBA00022741"/>
    </source>
</evidence>
<evidence type="ECO:0000259" key="8">
    <source>
        <dbReference type="Pfam" id="PF00370"/>
    </source>
</evidence>
<keyword evidence="5" id="KW-0054">Arabinose catabolism</keyword>
<dbReference type="PROSITE" id="PS00445">
    <property type="entry name" value="FGGY_KINASES_2"/>
    <property type="match status" value="1"/>
</dbReference>
<evidence type="ECO:0000256" key="5">
    <source>
        <dbReference type="ARBA" id="ARBA00022935"/>
    </source>
</evidence>
<reference evidence="11" key="1">
    <citation type="journal article" date="2019" name="Int. J. Syst. Evol. Microbiol.">
        <title>The Global Catalogue of Microorganisms (GCM) 10K type strain sequencing project: providing services to taxonomists for standard genome sequencing and annotation.</title>
        <authorList>
            <consortium name="The Broad Institute Genomics Platform"/>
            <consortium name="The Broad Institute Genome Sequencing Center for Infectious Disease"/>
            <person name="Wu L."/>
            <person name="Ma J."/>
        </authorList>
    </citation>
    <scope>NUCLEOTIDE SEQUENCE [LARGE SCALE GENOMIC DNA]</scope>
    <source>
        <strain evidence="11">JCM 17326</strain>
    </source>
</reference>
<dbReference type="InterPro" id="IPR018484">
    <property type="entry name" value="FGGY_N"/>
</dbReference>
<keyword evidence="6" id="KW-0119">Carbohydrate metabolism</keyword>
<dbReference type="InterPro" id="IPR005929">
    <property type="entry name" value="Ribulokinase"/>
</dbReference>
<gene>
    <name evidence="10" type="ORF">GCM10022419_089290</name>
</gene>
<comment type="caution">
    <text evidence="10">The sequence shown here is derived from an EMBL/GenBank/DDBJ whole genome shotgun (WGS) entry which is preliminary data.</text>
</comment>
<keyword evidence="4" id="KW-0067">ATP-binding</keyword>
<dbReference type="Proteomes" id="UP001500630">
    <property type="component" value="Unassembled WGS sequence"/>
</dbReference>
<protein>
    <submittedName>
        <fullName evidence="10">FGGY family carbohydrate kinase</fullName>
    </submittedName>
</protein>
<dbReference type="GO" id="GO:0016301">
    <property type="term" value="F:kinase activity"/>
    <property type="evidence" value="ECO:0007669"/>
    <property type="project" value="UniProtKB-KW"/>
</dbReference>
<feature type="domain" description="Carbohydrate kinase FGGY N-terminal" evidence="8">
    <location>
        <begin position="4"/>
        <end position="245"/>
    </location>
</feature>
<dbReference type="EMBL" id="BAABDQ010000027">
    <property type="protein sequence ID" value="GAA3592551.1"/>
    <property type="molecule type" value="Genomic_DNA"/>
</dbReference>
<organism evidence="10 11">
    <name type="scientific">Nonomuraea rosea</name>
    <dbReference type="NCBI Taxonomy" id="638574"/>
    <lineage>
        <taxon>Bacteria</taxon>
        <taxon>Bacillati</taxon>
        <taxon>Actinomycetota</taxon>
        <taxon>Actinomycetes</taxon>
        <taxon>Streptosporangiales</taxon>
        <taxon>Streptosporangiaceae</taxon>
        <taxon>Nonomuraea</taxon>
    </lineage>
</organism>
<keyword evidence="11" id="KW-1185">Reference proteome</keyword>
<keyword evidence="3 7" id="KW-0418">Kinase</keyword>
<dbReference type="PIRSF" id="PIRSF000538">
    <property type="entry name" value="GlpK"/>
    <property type="match status" value="1"/>
</dbReference>
<evidence type="ECO:0000256" key="1">
    <source>
        <dbReference type="ARBA" id="ARBA00022679"/>
    </source>
</evidence>
<dbReference type="Pfam" id="PF00370">
    <property type="entry name" value="FGGY_N"/>
    <property type="match status" value="1"/>
</dbReference>
<dbReference type="InterPro" id="IPR000577">
    <property type="entry name" value="Carb_kinase_FGGY"/>
</dbReference>
<accession>A0ABP6YWN9</accession>
<dbReference type="InterPro" id="IPR043129">
    <property type="entry name" value="ATPase_NBD"/>
</dbReference>
<dbReference type="PANTHER" id="PTHR43435">
    <property type="entry name" value="RIBULOKINASE"/>
    <property type="match status" value="1"/>
</dbReference>
<evidence type="ECO:0000313" key="11">
    <source>
        <dbReference type="Proteomes" id="UP001500630"/>
    </source>
</evidence>
<keyword evidence="1 7" id="KW-0808">Transferase</keyword>
<dbReference type="Gene3D" id="3.30.420.40">
    <property type="match status" value="2"/>
</dbReference>
<dbReference type="InterPro" id="IPR018485">
    <property type="entry name" value="FGGY_C"/>
</dbReference>
<name>A0ABP6YWN9_9ACTN</name>
<dbReference type="InterPro" id="IPR018483">
    <property type="entry name" value="Carb_kinase_FGGY_CS"/>
</dbReference>
<keyword evidence="2" id="KW-0547">Nucleotide-binding</keyword>
<evidence type="ECO:0000256" key="3">
    <source>
        <dbReference type="ARBA" id="ARBA00022777"/>
    </source>
</evidence>
<sequence length="504" mass="52558">MTAFLALDLGTEGARAAVYSADGSPMGAGDDSYPTSYPRPGWAEQDPDDWWRASVSAARQALAAAGNPDIAGVAVATTASTVAVLDRHGRPLRPALLWMDCRAGEESALTARTGHPVLRYSGGSDAVEWLVPKAMWLARHEPGTYRAAARVAEAVDYMVWRLTGRWAGSRMNAVCKSNYDPRGAGFPLDLYESLGIGDLAGKLPDDIVPVGDPVGPLGAAARDELGVTGPAVVVSGGIDAHLSLLAIGGAPEGRVSIVCGTSNAFVTEIDEPVFPPTVWGPYPDALHTGRWLVEGGQVSAGSVLAWAGEGLIGRPRAELGGLIKAAGALPPVDHGLIVLDYFMGNRTPLRDPRLRGAVLGLTLASSPEQVYRAAVEGVAYGTRQVLDSFTDGGVAVDEVFLSGGIRHNELWLQTTADVLGRPVHLVAGDNLTLRACSVLAAAGSGRYASLAEAAAQYAPEVRTVEPVAAHVAAYRTGYADYLAATAATTEISHRLSEPGRRSGS</sequence>
<dbReference type="SUPFAM" id="SSF53067">
    <property type="entry name" value="Actin-like ATPase domain"/>
    <property type="match status" value="2"/>
</dbReference>
<proteinExistence type="inferred from homology"/>
<feature type="domain" description="Carbohydrate kinase FGGY C-terminal" evidence="9">
    <location>
        <begin position="256"/>
        <end position="433"/>
    </location>
</feature>
<dbReference type="Pfam" id="PF02782">
    <property type="entry name" value="FGGY_C"/>
    <property type="match status" value="1"/>
</dbReference>
<dbReference type="CDD" id="cd07781">
    <property type="entry name" value="ASKHA_NBD_FGGY_L-RBK"/>
    <property type="match status" value="1"/>
</dbReference>